<reference evidence="2" key="2">
    <citation type="submission" date="2021-04" db="EMBL/GenBank/DDBJ databases">
        <authorList>
            <person name="Gilroy R."/>
        </authorList>
    </citation>
    <scope>NUCLEOTIDE SEQUENCE</scope>
    <source>
        <strain evidence="2">14324</strain>
    </source>
</reference>
<dbReference type="AlphaFoldDB" id="A0A9D2DTW2"/>
<feature type="signal peptide" evidence="1">
    <location>
        <begin position="1"/>
        <end position="25"/>
    </location>
</feature>
<sequence length="395" mass="43669">MKRKKWMGILLAGMMTLCAGGTVWAAEAPEAADQSSPAELSKDLYSFQLEYDGIVYQFPMAYEDFTAQGWQLSEYDDPEQTLTANSYASVGFVKGELSVSADIVNLGINEMPITQCLIGGLSIDGSYTDIDFTQNIIRLPGDITMGQSTQEDIKAAYGEPSDTYEGDNYVKMDYEMDLYQDASLYVYKDDNTLKQVSLRNFIEPEGFDQGTVSEEIPAEVSAYTAPAEISTELLDPAVEYFGDLYTLPAPVSAFEANGWTMLDVEEGAFAEGGGLVFIDMMKENQTMRFSVYNLTENATAIENCFVTELSQAAYDPEVLSLRLSGDIALGADKAELIALAEEKGFLYEDDTENGYLTIYKTEETKLDTSLEVWFNKEESETAAAGITYHNEILPQ</sequence>
<dbReference type="EMBL" id="DXBU01000127">
    <property type="protein sequence ID" value="HIZ22988.1"/>
    <property type="molecule type" value="Genomic_DNA"/>
</dbReference>
<keyword evidence="1" id="KW-0732">Signal</keyword>
<evidence type="ECO:0000313" key="2">
    <source>
        <dbReference type="EMBL" id="HIZ22988.1"/>
    </source>
</evidence>
<name>A0A9D2DTW2_9FIRM</name>
<accession>A0A9D2DTW2</accession>
<dbReference type="Proteomes" id="UP000824041">
    <property type="component" value="Unassembled WGS sequence"/>
</dbReference>
<proteinExistence type="predicted"/>
<gene>
    <name evidence="2" type="ORF">IAA21_09370</name>
</gene>
<protein>
    <submittedName>
        <fullName evidence="2">Uncharacterized protein</fullName>
    </submittedName>
</protein>
<comment type="caution">
    <text evidence="2">The sequence shown here is derived from an EMBL/GenBank/DDBJ whole genome shotgun (WGS) entry which is preliminary data.</text>
</comment>
<feature type="chain" id="PRO_5038712737" evidence="1">
    <location>
        <begin position="26"/>
        <end position="395"/>
    </location>
</feature>
<organism evidence="2 3">
    <name type="scientific">Candidatus Blautia faecigallinarum</name>
    <dbReference type="NCBI Taxonomy" id="2838488"/>
    <lineage>
        <taxon>Bacteria</taxon>
        <taxon>Bacillati</taxon>
        <taxon>Bacillota</taxon>
        <taxon>Clostridia</taxon>
        <taxon>Lachnospirales</taxon>
        <taxon>Lachnospiraceae</taxon>
        <taxon>Blautia</taxon>
    </lineage>
</organism>
<evidence type="ECO:0000313" key="3">
    <source>
        <dbReference type="Proteomes" id="UP000824041"/>
    </source>
</evidence>
<reference evidence="2" key="1">
    <citation type="journal article" date="2021" name="PeerJ">
        <title>Extensive microbial diversity within the chicken gut microbiome revealed by metagenomics and culture.</title>
        <authorList>
            <person name="Gilroy R."/>
            <person name="Ravi A."/>
            <person name="Getino M."/>
            <person name="Pursley I."/>
            <person name="Horton D.L."/>
            <person name="Alikhan N.F."/>
            <person name="Baker D."/>
            <person name="Gharbi K."/>
            <person name="Hall N."/>
            <person name="Watson M."/>
            <person name="Adriaenssens E.M."/>
            <person name="Foster-Nyarko E."/>
            <person name="Jarju S."/>
            <person name="Secka A."/>
            <person name="Antonio M."/>
            <person name="Oren A."/>
            <person name="Chaudhuri R.R."/>
            <person name="La Ragione R."/>
            <person name="Hildebrand F."/>
            <person name="Pallen M.J."/>
        </authorList>
    </citation>
    <scope>NUCLEOTIDE SEQUENCE</scope>
    <source>
        <strain evidence="2">14324</strain>
    </source>
</reference>
<evidence type="ECO:0000256" key="1">
    <source>
        <dbReference type="SAM" id="SignalP"/>
    </source>
</evidence>